<dbReference type="PANTHER" id="PTHR46797">
    <property type="entry name" value="HTH-TYPE TRANSCRIPTIONAL REGULATOR"/>
    <property type="match status" value="1"/>
</dbReference>
<dbReference type="InterPro" id="IPR001387">
    <property type="entry name" value="Cro/C1-type_HTH"/>
</dbReference>
<dbReference type="SUPFAM" id="SSF47413">
    <property type="entry name" value="lambda repressor-like DNA-binding domains"/>
    <property type="match status" value="1"/>
</dbReference>
<accession>A0ABX3H1V4</accession>
<dbReference type="PROSITE" id="PS50943">
    <property type="entry name" value="HTH_CROC1"/>
    <property type="match status" value="1"/>
</dbReference>
<dbReference type="PANTHER" id="PTHR46797:SF23">
    <property type="entry name" value="HTH-TYPE TRANSCRIPTIONAL REGULATOR SUTR"/>
    <property type="match status" value="1"/>
</dbReference>
<dbReference type="Pfam" id="PF01381">
    <property type="entry name" value="HTH_3"/>
    <property type="match status" value="1"/>
</dbReference>
<keyword evidence="1" id="KW-0805">Transcription regulation</keyword>
<evidence type="ECO:0000313" key="6">
    <source>
        <dbReference type="Proteomes" id="UP000187412"/>
    </source>
</evidence>
<evidence type="ECO:0000313" key="5">
    <source>
        <dbReference type="EMBL" id="OMD42784.1"/>
    </source>
</evidence>
<evidence type="ECO:0000256" key="2">
    <source>
        <dbReference type="ARBA" id="ARBA00023125"/>
    </source>
</evidence>
<evidence type="ECO:0000256" key="1">
    <source>
        <dbReference type="ARBA" id="ARBA00023015"/>
    </source>
</evidence>
<dbReference type="EMBL" id="MPTB01000038">
    <property type="protein sequence ID" value="OMD42784.1"/>
    <property type="molecule type" value="Genomic_DNA"/>
</dbReference>
<name>A0ABX3H1V4_PAEBO</name>
<gene>
    <name evidence="5" type="ORF">BSK56_24895</name>
</gene>
<keyword evidence="3" id="KW-0804">Transcription</keyword>
<dbReference type="InterPro" id="IPR050807">
    <property type="entry name" value="TransReg_Diox_bact_type"/>
</dbReference>
<evidence type="ECO:0000259" key="4">
    <source>
        <dbReference type="PROSITE" id="PS50943"/>
    </source>
</evidence>
<dbReference type="RefSeq" id="WP_076113229.1">
    <property type="nucleotide sequence ID" value="NZ_MPTB01000038.1"/>
</dbReference>
<dbReference type="CDD" id="cd00093">
    <property type="entry name" value="HTH_XRE"/>
    <property type="match status" value="1"/>
</dbReference>
<dbReference type="InterPro" id="IPR010982">
    <property type="entry name" value="Lambda_DNA-bd_dom_sf"/>
</dbReference>
<feature type="domain" description="HTH cro/C1-type" evidence="4">
    <location>
        <begin position="12"/>
        <end position="66"/>
    </location>
</feature>
<keyword evidence="6" id="KW-1185">Reference proteome</keyword>
<dbReference type="Proteomes" id="UP000187412">
    <property type="component" value="Unassembled WGS sequence"/>
</dbReference>
<comment type="caution">
    <text evidence="5">The sequence shown here is derived from an EMBL/GenBank/DDBJ whole genome shotgun (WGS) entry which is preliminary data.</text>
</comment>
<dbReference type="Gene3D" id="1.10.260.40">
    <property type="entry name" value="lambda repressor-like DNA-binding domains"/>
    <property type="match status" value="1"/>
</dbReference>
<organism evidence="5 6">
    <name type="scientific">Paenibacillus borealis</name>
    <dbReference type="NCBI Taxonomy" id="160799"/>
    <lineage>
        <taxon>Bacteria</taxon>
        <taxon>Bacillati</taxon>
        <taxon>Bacillota</taxon>
        <taxon>Bacilli</taxon>
        <taxon>Bacillales</taxon>
        <taxon>Paenibacillaceae</taxon>
        <taxon>Paenibacillus</taxon>
    </lineage>
</organism>
<sequence length="113" mass="12937">MSRISEAVGSQIRILRQERGISQEKLALIAGVNTSYVGQIERGIRSPTIDMLDKIAQALEVDVVELFRPETDRSPRTNSETINKLIYELRTRSEDEQNSVYDIVKRLLIFKDT</sequence>
<evidence type="ECO:0000256" key="3">
    <source>
        <dbReference type="ARBA" id="ARBA00023163"/>
    </source>
</evidence>
<dbReference type="SMART" id="SM00530">
    <property type="entry name" value="HTH_XRE"/>
    <property type="match status" value="1"/>
</dbReference>
<proteinExistence type="predicted"/>
<protein>
    <recommendedName>
        <fullName evidence="4">HTH cro/C1-type domain-containing protein</fullName>
    </recommendedName>
</protein>
<reference evidence="5 6" key="1">
    <citation type="submission" date="2016-10" db="EMBL/GenBank/DDBJ databases">
        <title>Paenibacillus species isolates.</title>
        <authorList>
            <person name="Beno S.M."/>
        </authorList>
    </citation>
    <scope>NUCLEOTIDE SEQUENCE [LARGE SCALE GENOMIC DNA]</scope>
    <source>
        <strain evidence="5 6">FSL H7-0744</strain>
    </source>
</reference>
<keyword evidence="2" id="KW-0238">DNA-binding</keyword>